<dbReference type="NCBIfam" id="TIGR01297">
    <property type="entry name" value="CDF"/>
    <property type="match status" value="1"/>
</dbReference>
<dbReference type="Proteomes" id="UP000095468">
    <property type="component" value="Unassembled WGS sequence"/>
</dbReference>
<dbReference type="FunFam" id="1.20.1510.10:FF:000006">
    <property type="entry name" value="Divalent cation efflux transporter"/>
    <property type="match status" value="1"/>
</dbReference>
<reference evidence="10 11" key="1">
    <citation type="submission" date="2015-09" db="EMBL/GenBank/DDBJ databases">
        <authorList>
            <consortium name="Pathogen Informatics"/>
        </authorList>
    </citation>
    <scope>NUCLEOTIDE SEQUENCE [LARGE SCALE GENOMIC DNA]</scope>
    <source>
        <strain evidence="10 11">2789STDY5608823</strain>
    </source>
</reference>
<evidence type="ECO:0000256" key="3">
    <source>
        <dbReference type="ARBA" id="ARBA00022448"/>
    </source>
</evidence>
<evidence type="ECO:0000256" key="2">
    <source>
        <dbReference type="ARBA" id="ARBA00008114"/>
    </source>
</evidence>
<gene>
    <name evidence="10" type="primary">fieF_2</name>
    <name evidence="10" type="ORF">ERS852381_00648</name>
</gene>
<feature type="domain" description="Cation efflux protein transmembrane" evidence="8">
    <location>
        <begin position="34"/>
        <end position="226"/>
    </location>
</feature>
<keyword evidence="4 7" id="KW-0812">Transmembrane</keyword>
<dbReference type="PANTHER" id="PTHR43840:SF15">
    <property type="entry name" value="MITOCHONDRIAL METAL TRANSPORTER 1-RELATED"/>
    <property type="match status" value="1"/>
</dbReference>
<dbReference type="Pfam" id="PF01545">
    <property type="entry name" value="Cation_efflux"/>
    <property type="match status" value="1"/>
</dbReference>
<dbReference type="GO" id="GO:0008324">
    <property type="term" value="F:monoatomic cation transmembrane transporter activity"/>
    <property type="evidence" value="ECO:0007669"/>
    <property type="project" value="InterPro"/>
</dbReference>
<dbReference type="PANTHER" id="PTHR43840">
    <property type="entry name" value="MITOCHONDRIAL METAL TRANSPORTER 1-RELATED"/>
    <property type="match status" value="1"/>
</dbReference>
<protein>
    <submittedName>
        <fullName evidence="10">Ferrous-iron efflux pump FieF</fullName>
    </submittedName>
</protein>
<keyword evidence="6 7" id="KW-0472">Membrane</keyword>
<dbReference type="InterPro" id="IPR002524">
    <property type="entry name" value="Cation_efflux"/>
</dbReference>
<dbReference type="InterPro" id="IPR027469">
    <property type="entry name" value="Cation_efflux_TMD_sf"/>
</dbReference>
<evidence type="ECO:0000256" key="4">
    <source>
        <dbReference type="ARBA" id="ARBA00022692"/>
    </source>
</evidence>
<sequence>MLFVNRLVHTLVPGSESEPVDASCRTNAGFSASLVCIGLNITLCLAKGIAGLLAGSVSLIADAFNNLSDASSNIVSLLGFRLASRPADEGHPYGHGRYEYLAGLFVAVLVCAVGINLILESVTKIIKPSPTAYSVLSLAALVLSMLVKLWMAAFNRTLGDRIDSETLIATAQDSKNDVITSGSVLVAALISQTTGFDLDGWAGLGVGIFICISGMGLVRDAISPLLGQAPDPKLVQAIRDKIMSYPQVLGTHDLMVHDYGPGRQFASAHVEMPGEGDAFEHHEILDTIEHDIKRQMGIDITLHCDPIATTGDDLRGWVKRGVMQIDPALSIHDLHEHDGFVSFDLVRPDGFDISDEELLELVTRIVHERRPDVSCVVTFDSGFSSPERPAEQL</sequence>
<organism evidence="10 11">
    <name type="scientific">Collinsella aerofaciens</name>
    <dbReference type="NCBI Taxonomy" id="74426"/>
    <lineage>
        <taxon>Bacteria</taxon>
        <taxon>Bacillati</taxon>
        <taxon>Actinomycetota</taxon>
        <taxon>Coriobacteriia</taxon>
        <taxon>Coriobacteriales</taxon>
        <taxon>Coriobacteriaceae</taxon>
        <taxon>Collinsella</taxon>
    </lineage>
</organism>
<dbReference type="RefSeq" id="WP_055285745.1">
    <property type="nucleotide sequence ID" value="NZ_CYYP01000004.1"/>
</dbReference>
<evidence type="ECO:0000256" key="1">
    <source>
        <dbReference type="ARBA" id="ARBA00004141"/>
    </source>
</evidence>
<evidence type="ECO:0000259" key="9">
    <source>
        <dbReference type="Pfam" id="PF16916"/>
    </source>
</evidence>
<feature type="transmembrane region" description="Helical" evidence="7">
    <location>
        <begin position="131"/>
        <end position="151"/>
    </location>
</feature>
<name>A0A173ZNA4_9ACTN</name>
<comment type="similarity">
    <text evidence="2">Belongs to the cation diffusion facilitator (CDF) transporter (TC 2.A.4) family.</text>
</comment>
<evidence type="ECO:0000259" key="8">
    <source>
        <dbReference type="Pfam" id="PF01545"/>
    </source>
</evidence>
<evidence type="ECO:0000313" key="11">
    <source>
        <dbReference type="Proteomes" id="UP000095468"/>
    </source>
</evidence>
<evidence type="ECO:0000256" key="7">
    <source>
        <dbReference type="SAM" id="Phobius"/>
    </source>
</evidence>
<keyword evidence="3" id="KW-0813">Transport</keyword>
<dbReference type="InterPro" id="IPR058533">
    <property type="entry name" value="Cation_efflux_TM"/>
</dbReference>
<dbReference type="AlphaFoldDB" id="A0A173ZNA4"/>
<dbReference type="InterPro" id="IPR027470">
    <property type="entry name" value="Cation_efflux_CTD"/>
</dbReference>
<dbReference type="EMBL" id="CYYP01000004">
    <property type="protein sequence ID" value="CUN76926.1"/>
    <property type="molecule type" value="Genomic_DNA"/>
</dbReference>
<comment type="subcellular location">
    <subcellularLocation>
        <location evidence="1">Membrane</location>
        <topology evidence="1">Multi-pass membrane protein</topology>
    </subcellularLocation>
</comment>
<feature type="transmembrane region" description="Helical" evidence="7">
    <location>
        <begin position="100"/>
        <end position="119"/>
    </location>
</feature>
<dbReference type="Gene3D" id="3.30.70.1350">
    <property type="entry name" value="Cation efflux protein, cytoplasmic domain"/>
    <property type="match status" value="1"/>
</dbReference>
<proteinExistence type="inferred from homology"/>
<dbReference type="InterPro" id="IPR036837">
    <property type="entry name" value="Cation_efflux_CTD_sf"/>
</dbReference>
<keyword evidence="5 7" id="KW-1133">Transmembrane helix</keyword>
<dbReference type="InterPro" id="IPR050291">
    <property type="entry name" value="CDF_Transporter"/>
</dbReference>
<evidence type="ECO:0000313" key="10">
    <source>
        <dbReference type="EMBL" id="CUN76926.1"/>
    </source>
</evidence>
<dbReference type="Gene3D" id="1.20.1510.10">
    <property type="entry name" value="Cation efflux protein transmembrane domain"/>
    <property type="match status" value="1"/>
</dbReference>
<feature type="domain" description="Cation efflux protein cytoplasmic" evidence="9">
    <location>
        <begin position="230"/>
        <end position="306"/>
    </location>
</feature>
<dbReference type="Pfam" id="PF16916">
    <property type="entry name" value="ZT_dimer"/>
    <property type="match status" value="1"/>
</dbReference>
<dbReference type="SUPFAM" id="SSF161111">
    <property type="entry name" value="Cation efflux protein transmembrane domain-like"/>
    <property type="match status" value="1"/>
</dbReference>
<evidence type="ECO:0000256" key="6">
    <source>
        <dbReference type="ARBA" id="ARBA00023136"/>
    </source>
</evidence>
<dbReference type="SUPFAM" id="SSF160240">
    <property type="entry name" value="Cation efflux protein cytoplasmic domain-like"/>
    <property type="match status" value="1"/>
</dbReference>
<evidence type="ECO:0000256" key="5">
    <source>
        <dbReference type="ARBA" id="ARBA00022989"/>
    </source>
</evidence>
<dbReference type="GO" id="GO:0016020">
    <property type="term" value="C:membrane"/>
    <property type="evidence" value="ECO:0007669"/>
    <property type="project" value="UniProtKB-SubCell"/>
</dbReference>
<accession>A0A173ZNA4</accession>